<dbReference type="AlphaFoldDB" id="A0A238XFS4"/>
<dbReference type="EMBL" id="FZNR01000003">
    <property type="protein sequence ID" value="SNR57767.1"/>
    <property type="molecule type" value="Genomic_DNA"/>
</dbReference>
<reference evidence="2 3" key="1">
    <citation type="submission" date="2017-06" db="EMBL/GenBank/DDBJ databases">
        <authorList>
            <person name="Kim H.J."/>
            <person name="Triplett B.A."/>
        </authorList>
    </citation>
    <scope>NUCLEOTIDE SEQUENCE [LARGE SCALE GENOMIC DNA]</scope>
    <source>
        <strain evidence="2 3">DSM 43151</strain>
    </source>
</reference>
<feature type="compositionally biased region" description="Basic residues" evidence="1">
    <location>
        <begin position="1"/>
        <end position="19"/>
    </location>
</feature>
<feature type="region of interest" description="Disordered" evidence="1">
    <location>
        <begin position="1"/>
        <end position="32"/>
    </location>
</feature>
<sequence>MPRRTPAALRHRRQRRRYPAARPNGGPRPALTVNRQDVSAMHGGYRLIRVQGETPVYAYSDAA</sequence>
<accession>A0A238XFS4</accession>
<name>A0A238XFS4_9ACTN</name>
<dbReference type="Proteomes" id="UP000198415">
    <property type="component" value="Unassembled WGS sequence"/>
</dbReference>
<feature type="compositionally biased region" description="Low complexity" evidence="1">
    <location>
        <begin position="20"/>
        <end position="30"/>
    </location>
</feature>
<evidence type="ECO:0000256" key="1">
    <source>
        <dbReference type="SAM" id="MobiDB-lite"/>
    </source>
</evidence>
<evidence type="ECO:0000313" key="3">
    <source>
        <dbReference type="Proteomes" id="UP000198415"/>
    </source>
</evidence>
<evidence type="ECO:0000313" key="2">
    <source>
        <dbReference type="EMBL" id="SNR57767.1"/>
    </source>
</evidence>
<organism evidence="2 3">
    <name type="scientific">Actinoplanes regularis</name>
    <dbReference type="NCBI Taxonomy" id="52697"/>
    <lineage>
        <taxon>Bacteria</taxon>
        <taxon>Bacillati</taxon>
        <taxon>Actinomycetota</taxon>
        <taxon>Actinomycetes</taxon>
        <taxon>Micromonosporales</taxon>
        <taxon>Micromonosporaceae</taxon>
        <taxon>Actinoplanes</taxon>
    </lineage>
</organism>
<gene>
    <name evidence="2" type="ORF">SAMN06264365_103410</name>
</gene>
<keyword evidence="3" id="KW-1185">Reference proteome</keyword>
<proteinExistence type="predicted"/>
<protein>
    <submittedName>
        <fullName evidence="2">Uncharacterized protein</fullName>
    </submittedName>
</protein>